<feature type="region of interest" description="Disordered" evidence="2">
    <location>
        <begin position="181"/>
        <end position="301"/>
    </location>
</feature>
<dbReference type="Pfam" id="PF15559">
    <property type="entry name" value="DUF4660"/>
    <property type="match status" value="1"/>
</dbReference>
<dbReference type="PANTHER" id="PTHR31833:SF2">
    <property type="entry name" value="UPF0690 PROTEIN C1ORF52"/>
    <property type="match status" value="1"/>
</dbReference>
<dbReference type="InterPro" id="IPR029089">
    <property type="entry name" value="DUF4660"/>
</dbReference>
<dbReference type="AlphaFoldDB" id="A0A3Q2XTL3"/>
<dbReference type="GeneTree" id="ENSGT00390000017398"/>
<evidence type="ECO:0000256" key="2">
    <source>
        <dbReference type="SAM" id="MobiDB-lite"/>
    </source>
</evidence>
<reference evidence="3" key="2">
    <citation type="submission" date="2025-09" db="UniProtKB">
        <authorList>
            <consortium name="Ensembl"/>
        </authorList>
    </citation>
    <scope>IDENTIFICATION</scope>
</reference>
<name>A0A3Q2XTL3_HIPCM</name>
<sequence>MWRNGSFAGLPVQTAASVYDNVYDIYEQTTLRLYWRLIQNGVRLRKRKGLNAVLYSSNQHCVQFIFNDPCAQENTEPDIMTEDKKTGSLGFFASYDDLSDSSDSDEEAERRRRDPRHKPETEATRSEPNSSDQESKREASENRLPKPDELFNSVSKPTFLYNPLNKEIDWDKLTVKAPEEAPKEFKPWMTNAVPPPQSYAAEPEKKKGPPPGMDMAIKWSNVYEDNGEDAPKAHTGKAQFLPPEEQHVDSDEESKTSPSSAKKRKVESFQQKEKRKRDMGQATSDKSFVEEEKRILRQKIE</sequence>
<dbReference type="PANTHER" id="PTHR31833">
    <property type="entry name" value="UPF0690 PROTEIN C1ORF52"/>
    <property type="match status" value="1"/>
</dbReference>
<comment type="similarity">
    <text evidence="1">Belongs to the UPF0690 family.</text>
</comment>
<reference evidence="3" key="1">
    <citation type="submission" date="2025-08" db="UniProtKB">
        <authorList>
            <consortium name="Ensembl"/>
        </authorList>
    </citation>
    <scope>IDENTIFICATION</scope>
</reference>
<protein>
    <submittedName>
        <fullName evidence="3">Chromosome 1 open reading frame 52</fullName>
    </submittedName>
</protein>
<accession>A0A3Q2XTL3</accession>
<feature type="compositionally biased region" description="Basic and acidic residues" evidence="2">
    <location>
        <begin position="108"/>
        <end position="125"/>
    </location>
</feature>
<keyword evidence="4" id="KW-1185">Reference proteome</keyword>
<organism evidence="3 4">
    <name type="scientific">Hippocampus comes</name>
    <name type="common">Tiger tail seahorse</name>
    <dbReference type="NCBI Taxonomy" id="109280"/>
    <lineage>
        <taxon>Eukaryota</taxon>
        <taxon>Metazoa</taxon>
        <taxon>Chordata</taxon>
        <taxon>Craniata</taxon>
        <taxon>Vertebrata</taxon>
        <taxon>Euteleostomi</taxon>
        <taxon>Actinopterygii</taxon>
        <taxon>Neopterygii</taxon>
        <taxon>Teleostei</taxon>
        <taxon>Neoteleostei</taxon>
        <taxon>Acanthomorphata</taxon>
        <taxon>Syngnathiaria</taxon>
        <taxon>Syngnathiformes</taxon>
        <taxon>Syngnathoidei</taxon>
        <taxon>Syngnathidae</taxon>
        <taxon>Hippocampus</taxon>
    </lineage>
</organism>
<feature type="compositionally biased region" description="Basic and acidic residues" evidence="2">
    <location>
        <begin position="266"/>
        <end position="279"/>
    </location>
</feature>
<dbReference type="Proteomes" id="UP000264820">
    <property type="component" value="Unplaced"/>
</dbReference>
<feature type="region of interest" description="Disordered" evidence="2">
    <location>
        <begin position="93"/>
        <end position="154"/>
    </location>
</feature>
<proteinExistence type="inferred from homology"/>
<feature type="compositionally biased region" description="Basic and acidic residues" evidence="2">
    <location>
        <begin position="244"/>
        <end position="255"/>
    </location>
</feature>
<feature type="compositionally biased region" description="Acidic residues" evidence="2">
    <location>
        <begin position="97"/>
        <end position="107"/>
    </location>
</feature>
<evidence type="ECO:0000256" key="1">
    <source>
        <dbReference type="ARBA" id="ARBA00008407"/>
    </source>
</evidence>
<dbReference type="Ensembl" id="ENSHCOT00000008495.1">
    <property type="protein sequence ID" value="ENSHCOP00000003581.1"/>
    <property type="gene ID" value="ENSHCOG00000004950.1"/>
</dbReference>
<feature type="compositionally biased region" description="Basic and acidic residues" evidence="2">
    <location>
        <begin position="287"/>
        <end position="301"/>
    </location>
</feature>
<feature type="compositionally biased region" description="Basic and acidic residues" evidence="2">
    <location>
        <begin position="133"/>
        <end position="149"/>
    </location>
</feature>
<evidence type="ECO:0000313" key="3">
    <source>
        <dbReference type="Ensembl" id="ENSHCOP00000003581.1"/>
    </source>
</evidence>
<evidence type="ECO:0000313" key="4">
    <source>
        <dbReference type="Proteomes" id="UP000264820"/>
    </source>
</evidence>